<dbReference type="SUPFAM" id="SSF57850">
    <property type="entry name" value="RING/U-box"/>
    <property type="match status" value="1"/>
</dbReference>
<dbReference type="FunFam" id="3.30.40.10:FF:000055">
    <property type="entry name" value="Ubiquitin conjugation factor e4 a"/>
    <property type="match status" value="1"/>
</dbReference>
<dbReference type="InterPro" id="IPR019474">
    <property type="entry name" value="Ub_conjug_fac_E4_core"/>
</dbReference>
<dbReference type="InterPro" id="IPR003613">
    <property type="entry name" value="Ubox_domain"/>
</dbReference>
<dbReference type="Proteomes" id="UP001201812">
    <property type="component" value="Unassembled WGS sequence"/>
</dbReference>
<dbReference type="SMART" id="SM00504">
    <property type="entry name" value="Ubox"/>
    <property type="match status" value="1"/>
</dbReference>
<keyword evidence="9" id="KW-0833">Ubl conjugation pathway</keyword>
<organism evidence="12 13">
    <name type="scientific">Ditylenchus destructor</name>
    <dbReference type="NCBI Taxonomy" id="166010"/>
    <lineage>
        <taxon>Eukaryota</taxon>
        <taxon>Metazoa</taxon>
        <taxon>Ecdysozoa</taxon>
        <taxon>Nematoda</taxon>
        <taxon>Chromadorea</taxon>
        <taxon>Rhabditida</taxon>
        <taxon>Tylenchina</taxon>
        <taxon>Tylenchomorpha</taxon>
        <taxon>Sphaerularioidea</taxon>
        <taxon>Anguinidae</taxon>
        <taxon>Anguininae</taxon>
        <taxon>Ditylenchus</taxon>
    </lineage>
</organism>
<evidence type="ECO:0000256" key="1">
    <source>
        <dbReference type="ARBA" id="ARBA00000900"/>
    </source>
</evidence>
<evidence type="ECO:0000256" key="5">
    <source>
        <dbReference type="ARBA" id="ARBA00007434"/>
    </source>
</evidence>
<evidence type="ECO:0000256" key="3">
    <source>
        <dbReference type="ARBA" id="ARBA00004496"/>
    </source>
</evidence>
<dbReference type="GO" id="GO:0005737">
    <property type="term" value="C:cytoplasm"/>
    <property type="evidence" value="ECO:0007669"/>
    <property type="project" value="UniProtKB-SubCell"/>
</dbReference>
<dbReference type="GO" id="GO:0034450">
    <property type="term" value="F:ubiquitin-ubiquitin ligase activity"/>
    <property type="evidence" value="ECO:0007669"/>
    <property type="project" value="InterPro"/>
</dbReference>
<sequence length="843" mass="97127">MISQGTHKWDSCFGPLVSPITKHLLHELTGGISDEALADIVANGYAQSSSAFQEEFTKCLNTLRNCVNAVNAGRRIDQFVEQPIKSILRLLNIKTQSNIRPIADLMVSREDFCPSTVTEYNGREFVVCSYLGPMFGMGVALNDRGDYLYEAAKPLLEDISGASDQRRLCYRYIQGQLASYRGTLHKIMKALLANASSREKTLDFLALMLKHNRKRTQIQGEKSKLASNGVMMNLFSVLLDLSEPVTLDKVQDHYVFHPRCRVYVEDETRLNASTENVAEYSKNLDLSSVEPKFTTECFYLTMHGLAVGMNATVASLQQNKEFLYRIDEELKKLDEALKRDRSLSAHPQAKKQLEHLIKLKTDVTKWILRDECVTMDEFLLSRCVRFVNKQLALVLRPIASNYHDIAIPDDPPQMFAVFPEMYLESALDFLKFVIRKEPGLFLENACSFSHQLLILLCSTHLIKNPFLSSKVVSIAFMLVPLYNPRMAGIFGEILNHEISERHLFPSLTKFYADVEQTGAHTEFYDKFNIRREIQVIFKSMWEHNAHRNRLMQMARDCTNDFFRFTNMIINDTTFLLDESLEGLKKIHDIETLQEIKEVWDALPKEERDMKIGVVTEAKRSVRIWLVMCNDTMELFVNLTRDNPDIFCQHALGERVAAMLNHNILQLCGPKCASLKVNDAERRFEWRPRQLLEQVVDVYLNLSSEQFAENIAQDERSYTPEAFGYIVQKLCTKSILPIRQTENFKNLMEKAAQHHKEKEELETDFGDECPDEFKDELMSTLMTDPVKLPSGHVLDRKFILRHLLSDQTNPFTRQPMTEHDLEPLADLKTRISDWIREKRASARS</sequence>
<evidence type="ECO:0000256" key="6">
    <source>
        <dbReference type="ARBA" id="ARBA00012483"/>
    </source>
</evidence>
<dbReference type="GO" id="GO:0005634">
    <property type="term" value="C:nucleus"/>
    <property type="evidence" value="ECO:0007669"/>
    <property type="project" value="UniProtKB-SubCell"/>
</dbReference>
<dbReference type="GO" id="GO:0006511">
    <property type="term" value="P:ubiquitin-dependent protein catabolic process"/>
    <property type="evidence" value="ECO:0007669"/>
    <property type="project" value="InterPro"/>
</dbReference>
<dbReference type="GO" id="GO:0036503">
    <property type="term" value="P:ERAD pathway"/>
    <property type="evidence" value="ECO:0007669"/>
    <property type="project" value="InterPro"/>
</dbReference>
<comment type="pathway">
    <text evidence="4">Protein modification; protein ubiquitination.</text>
</comment>
<comment type="catalytic activity">
    <reaction evidence="1">
        <text>S-ubiquitinyl-[E2 ubiquitin-conjugating enzyme]-L-cysteine + [acceptor protein]-L-lysine = [E2 ubiquitin-conjugating enzyme]-L-cysteine + N(6)-ubiquitinyl-[acceptor protein]-L-lysine.</text>
        <dbReference type="EC" id="2.3.2.27"/>
    </reaction>
</comment>
<dbReference type="CDD" id="cd16658">
    <property type="entry name" value="RING-Ubox_UBE4B"/>
    <property type="match status" value="1"/>
</dbReference>
<dbReference type="Pfam" id="PF10408">
    <property type="entry name" value="Ufd2P_core"/>
    <property type="match status" value="1"/>
</dbReference>
<evidence type="ECO:0000256" key="7">
    <source>
        <dbReference type="ARBA" id="ARBA00022490"/>
    </source>
</evidence>
<comment type="subcellular location">
    <subcellularLocation>
        <location evidence="3">Cytoplasm</location>
    </subcellularLocation>
    <subcellularLocation>
        <location evidence="2">Nucleus</location>
    </subcellularLocation>
</comment>
<evidence type="ECO:0000256" key="8">
    <source>
        <dbReference type="ARBA" id="ARBA00022679"/>
    </source>
</evidence>
<evidence type="ECO:0000313" key="13">
    <source>
        <dbReference type="Proteomes" id="UP001201812"/>
    </source>
</evidence>
<proteinExistence type="inferred from homology"/>
<dbReference type="GO" id="GO:0000209">
    <property type="term" value="P:protein polyubiquitination"/>
    <property type="evidence" value="ECO:0007669"/>
    <property type="project" value="TreeGrafter"/>
</dbReference>
<evidence type="ECO:0000256" key="10">
    <source>
        <dbReference type="ARBA" id="ARBA00023242"/>
    </source>
</evidence>
<name>A0AAD4N3S6_9BILA</name>
<comment type="similarity">
    <text evidence="5">Belongs to the ubiquitin conjugation factor E4 family.</text>
</comment>
<dbReference type="PANTHER" id="PTHR13931:SF2">
    <property type="entry name" value="UBIQUITIN CONJUGATION FACTOR E4 B"/>
    <property type="match status" value="1"/>
</dbReference>
<dbReference type="GO" id="GO:0000151">
    <property type="term" value="C:ubiquitin ligase complex"/>
    <property type="evidence" value="ECO:0007669"/>
    <property type="project" value="InterPro"/>
</dbReference>
<evidence type="ECO:0000259" key="11">
    <source>
        <dbReference type="PROSITE" id="PS51698"/>
    </source>
</evidence>
<protein>
    <recommendedName>
        <fullName evidence="6">RING-type E3 ubiquitin transferase</fullName>
        <ecNumber evidence="6">2.3.2.27</ecNumber>
    </recommendedName>
</protein>
<keyword evidence="10" id="KW-0539">Nucleus</keyword>
<comment type="caution">
    <text evidence="12">The sequence shown here is derived from an EMBL/GenBank/DDBJ whole genome shotgun (WGS) entry which is preliminary data.</text>
</comment>
<evidence type="ECO:0000256" key="9">
    <source>
        <dbReference type="ARBA" id="ARBA00022786"/>
    </source>
</evidence>
<dbReference type="PANTHER" id="PTHR13931">
    <property type="entry name" value="UBIQUITINATION FACTOR E4"/>
    <property type="match status" value="1"/>
</dbReference>
<dbReference type="AlphaFoldDB" id="A0AAD4N3S6"/>
<dbReference type="EMBL" id="JAKKPZ010000025">
    <property type="protein sequence ID" value="KAI1710577.1"/>
    <property type="molecule type" value="Genomic_DNA"/>
</dbReference>
<accession>A0AAD4N3S6</accession>
<evidence type="ECO:0000256" key="4">
    <source>
        <dbReference type="ARBA" id="ARBA00004906"/>
    </source>
</evidence>
<dbReference type="Gene3D" id="3.30.40.10">
    <property type="entry name" value="Zinc/RING finger domain, C3HC4 (zinc finger)"/>
    <property type="match status" value="1"/>
</dbReference>
<reference evidence="12" key="1">
    <citation type="submission" date="2022-01" db="EMBL/GenBank/DDBJ databases">
        <title>Genome Sequence Resource for Two Populations of Ditylenchus destructor, the Migratory Endoparasitic Phytonematode.</title>
        <authorList>
            <person name="Zhang H."/>
            <person name="Lin R."/>
            <person name="Xie B."/>
        </authorList>
    </citation>
    <scope>NUCLEOTIDE SEQUENCE</scope>
    <source>
        <strain evidence="12">BazhouSP</strain>
    </source>
</reference>
<dbReference type="Pfam" id="PF04564">
    <property type="entry name" value="U-box"/>
    <property type="match status" value="1"/>
</dbReference>
<evidence type="ECO:0000256" key="2">
    <source>
        <dbReference type="ARBA" id="ARBA00004123"/>
    </source>
</evidence>
<dbReference type="InterPro" id="IPR013083">
    <property type="entry name" value="Znf_RING/FYVE/PHD"/>
</dbReference>
<feature type="domain" description="U-box" evidence="11">
    <location>
        <begin position="767"/>
        <end position="840"/>
    </location>
</feature>
<dbReference type="InterPro" id="IPR045132">
    <property type="entry name" value="UBE4"/>
</dbReference>
<keyword evidence="7" id="KW-0963">Cytoplasm</keyword>
<dbReference type="EC" id="2.3.2.27" evidence="6"/>
<dbReference type="PROSITE" id="PS51698">
    <property type="entry name" value="U_BOX"/>
    <property type="match status" value="1"/>
</dbReference>
<keyword evidence="13" id="KW-1185">Reference proteome</keyword>
<keyword evidence="8" id="KW-0808">Transferase</keyword>
<evidence type="ECO:0000313" key="12">
    <source>
        <dbReference type="EMBL" id="KAI1710577.1"/>
    </source>
</evidence>
<gene>
    <name evidence="12" type="ORF">DdX_10637</name>
</gene>